<evidence type="ECO:0000313" key="3">
    <source>
        <dbReference type="Proteomes" id="UP000319941"/>
    </source>
</evidence>
<evidence type="ECO:0000256" key="1">
    <source>
        <dbReference type="SAM" id="SignalP"/>
    </source>
</evidence>
<keyword evidence="3" id="KW-1185">Reference proteome</keyword>
<dbReference type="STRING" id="553385.GCA_000591415_02351"/>
<dbReference type="PANTHER" id="PTHR36302:SF1">
    <property type="entry name" value="COPPER CHAPERONE PCU(A)C"/>
    <property type="match status" value="1"/>
</dbReference>
<name>A0A558HDM1_9GAMM</name>
<reference evidence="2 3" key="1">
    <citation type="submission" date="2019-07" db="EMBL/GenBank/DDBJ databases">
        <title>Diversity of Bacteria from Kongsfjorden, Arctic.</title>
        <authorList>
            <person name="Yu Y."/>
        </authorList>
    </citation>
    <scope>NUCLEOTIDE SEQUENCE [LARGE SCALE GENOMIC DNA]</scope>
    <source>
        <strain evidence="2 3">SM1923</strain>
    </source>
</reference>
<dbReference type="OrthoDB" id="9796962at2"/>
<dbReference type="RefSeq" id="WP_084488084.1">
    <property type="nucleotide sequence ID" value="NZ_CAWOWR010000071.1"/>
</dbReference>
<dbReference type="AlphaFoldDB" id="A0A558HDM1"/>
<dbReference type="InterPro" id="IPR007410">
    <property type="entry name" value="LpqE-like"/>
</dbReference>
<feature type="chain" id="PRO_5021810491" evidence="1">
    <location>
        <begin position="38"/>
        <end position="175"/>
    </location>
</feature>
<dbReference type="InterPro" id="IPR036182">
    <property type="entry name" value="PCuAC_sf"/>
</dbReference>
<proteinExistence type="predicted"/>
<gene>
    <name evidence="2" type="ORF">FQP86_17410</name>
</gene>
<sequence length="175" mass="18672">MTSKRKTSSVTSLFTRQACCLLLACTPPLTPWLAVHASDTVISTPAPLEVEHAFALPTPPGAMTGALYLTLMPSKGTATLIGASTPWAQVIEMHDMQLTNDRMQMKKLDSLPAQADMPLKMIPGGGPHLMLIGLSQPLTAGSKIPLTLQFLARPDIHIEVPVKDYDAVMASTAAQ</sequence>
<accession>A0A558HDM1</accession>
<dbReference type="PANTHER" id="PTHR36302">
    <property type="entry name" value="BLR7088 PROTEIN"/>
    <property type="match status" value="1"/>
</dbReference>
<feature type="signal peptide" evidence="1">
    <location>
        <begin position="1"/>
        <end position="37"/>
    </location>
</feature>
<evidence type="ECO:0000313" key="2">
    <source>
        <dbReference type="EMBL" id="TVU67218.1"/>
    </source>
</evidence>
<dbReference type="Gene3D" id="2.60.40.1890">
    <property type="entry name" value="PCu(A)C copper chaperone"/>
    <property type="match status" value="1"/>
</dbReference>
<protein>
    <submittedName>
        <fullName evidence="2">Copper chaperone PCu(A)C</fullName>
    </submittedName>
</protein>
<dbReference type="Pfam" id="PF04314">
    <property type="entry name" value="PCuAC"/>
    <property type="match status" value="1"/>
</dbReference>
<comment type="caution">
    <text evidence="2">The sequence shown here is derived from an EMBL/GenBank/DDBJ whole genome shotgun (WGS) entry which is preliminary data.</text>
</comment>
<dbReference type="InterPro" id="IPR058248">
    <property type="entry name" value="Lxx211020-like"/>
</dbReference>
<keyword evidence="1" id="KW-0732">Signal</keyword>
<dbReference type="Proteomes" id="UP000319941">
    <property type="component" value="Unassembled WGS sequence"/>
</dbReference>
<dbReference type="EMBL" id="VNFH01000017">
    <property type="protein sequence ID" value="TVU67218.1"/>
    <property type="molecule type" value="Genomic_DNA"/>
</dbReference>
<dbReference type="SUPFAM" id="SSF110087">
    <property type="entry name" value="DR1885-like metal-binding protein"/>
    <property type="match status" value="1"/>
</dbReference>
<organism evidence="2 3">
    <name type="scientific">Cobetia crustatorum</name>
    <dbReference type="NCBI Taxonomy" id="553385"/>
    <lineage>
        <taxon>Bacteria</taxon>
        <taxon>Pseudomonadati</taxon>
        <taxon>Pseudomonadota</taxon>
        <taxon>Gammaproteobacteria</taxon>
        <taxon>Oceanospirillales</taxon>
        <taxon>Halomonadaceae</taxon>
        <taxon>Cobetia</taxon>
    </lineage>
</organism>